<proteinExistence type="inferred from homology"/>
<accession>A0A2M7QHH3</accession>
<name>A0A2M7QHH3_9BACT</name>
<keyword evidence="2" id="KW-0812">Transmembrane</keyword>
<keyword evidence="2" id="KW-1133">Transmembrane helix</keyword>
<sequence length="214" mass="24203">MNRKSIILIIGSVIFLFLLLFGVYKLLNGGGNYYEKVAFVSSSDHIKWSPNKKHVLITYSDLQCPACKVFEEMFTSFESSSSPDFDITKKVTFVYRHFPLYQIHEHAFDTAYAVEAASKQDKFYQMLNAVFMKQSKLDNTKDINAFISQTANKIGLDSKQLLSDMKTKGVVDKVQNDLSSGEQANINATPTFFLDGKKLEPMIPNDLKALLKSL</sequence>
<feature type="transmembrane region" description="Helical" evidence="2">
    <location>
        <begin position="6"/>
        <end position="27"/>
    </location>
</feature>
<dbReference type="PANTHER" id="PTHR13887:SF55">
    <property type="entry name" value="SLR0313 PROTEIN"/>
    <property type="match status" value="1"/>
</dbReference>
<dbReference type="AlphaFoldDB" id="A0A2M7QHH3"/>
<dbReference type="Proteomes" id="UP000229401">
    <property type="component" value="Unassembled WGS sequence"/>
</dbReference>
<dbReference type="InterPro" id="IPR012336">
    <property type="entry name" value="Thioredoxin-like_fold"/>
</dbReference>
<dbReference type="PANTHER" id="PTHR13887">
    <property type="entry name" value="GLUTATHIONE S-TRANSFERASE KAPPA"/>
    <property type="match status" value="1"/>
</dbReference>
<comment type="caution">
    <text evidence="4">The sequence shown here is derived from an EMBL/GenBank/DDBJ whole genome shotgun (WGS) entry which is preliminary data.</text>
</comment>
<protein>
    <recommendedName>
        <fullName evidence="3">Thioredoxin-like fold domain-containing protein</fullName>
    </recommendedName>
</protein>
<dbReference type="SUPFAM" id="SSF52833">
    <property type="entry name" value="Thioredoxin-like"/>
    <property type="match status" value="1"/>
</dbReference>
<organism evidence="4 5">
    <name type="scientific">Candidatus Roizmanbacteria bacterium CG_4_10_14_0_8_um_filter_33_9</name>
    <dbReference type="NCBI Taxonomy" id="1974826"/>
    <lineage>
        <taxon>Bacteria</taxon>
        <taxon>Candidatus Roizmaniibacteriota</taxon>
    </lineage>
</organism>
<dbReference type="InterPro" id="IPR036249">
    <property type="entry name" value="Thioredoxin-like_sf"/>
</dbReference>
<evidence type="ECO:0000313" key="5">
    <source>
        <dbReference type="Proteomes" id="UP000229401"/>
    </source>
</evidence>
<comment type="similarity">
    <text evidence="1">Belongs to the thioredoxin family. DsbA subfamily.</text>
</comment>
<dbReference type="EMBL" id="PFLI01000147">
    <property type="protein sequence ID" value="PIY71777.1"/>
    <property type="molecule type" value="Genomic_DNA"/>
</dbReference>
<dbReference type="Pfam" id="PF13462">
    <property type="entry name" value="Thioredoxin_4"/>
    <property type="match status" value="1"/>
</dbReference>
<evidence type="ECO:0000259" key="3">
    <source>
        <dbReference type="Pfam" id="PF13462"/>
    </source>
</evidence>
<feature type="domain" description="Thioredoxin-like fold" evidence="3">
    <location>
        <begin position="50"/>
        <end position="212"/>
    </location>
</feature>
<evidence type="ECO:0000256" key="2">
    <source>
        <dbReference type="SAM" id="Phobius"/>
    </source>
</evidence>
<evidence type="ECO:0000313" key="4">
    <source>
        <dbReference type="EMBL" id="PIY71777.1"/>
    </source>
</evidence>
<evidence type="ECO:0000256" key="1">
    <source>
        <dbReference type="ARBA" id="ARBA00005791"/>
    </source>
</evidence>
<keyword evidence="2" id="KW-0472">Membrane</keyword>
<dbReference type="Gene3D" id="3.40.30.10">
    <property type="entry name" value="Glutaredoxin"/>
    <property type="match status" value="1"/>
</dbReference>
<gene>
    <name evidence="4" type="ORF">COY87_04415</name>
</gene>
<reference evidence="5" key="1">
    <citation type="submission" date="2017-09" db="EMBL/GenBank/DDBJ databases">
        <title>Depth-based differentiation of microbial function through sediment-hosted aquifers and enrichment of novel symbionts in the deep terrestrial subsurface.</title>
        <authorList>
            <person name="Probst A.J."/>
            <person name="Ladd B."/>
            <person name="Jarett J.K."/>
            <person name="Geller-Mcgrath D.E."/>
            <person name="Sieber C.M.K."/>
            <person name="Emerson J.B."/>
            <person name="Anantharaman K."/>
            <person name="Thomas B.C."/>
            <person name="Malmstrom R."/>
            <person name="Stieglmeier M."/>
            <person name="Klingl A."/>
            <person name="Woyke T."/>
            <person name="Ryan C.M."/>
            <person name="Banfield J.F."/>
        </authorList>
    </citation>
    <scope>NUCLEOTIDE SEQUENCE [LARGE SCALE GENOMIC DNA]</scope>
</reference>